<dbReference type="EMBL" id="JAHXZJ010001492">
    <property type="protein sequence ID" value="KAH0551996.1"/>
    <property type="molecule type" value="Genomic_DNA"/>
</dbReference>
<evidence type="ECO:0000313" key="3">
    <source>
        <dbReference type="EMBL" id="KAH0551996.1"/>
    </source>
</evidence>
<protein>
    <submittedName>
        <fullName evidence="3">Uncharacterized protein</fullName>
    </submittedName>
</protein>
<keyword evidence="4" id="KW-1185">Reference proteome</keyword>
<reference evidence="3 4" key="1">
    <citation type="journal article" date="2021" name="J. Hered.">
        <title>A chromosome-level genome assembly of the parasitoid wasp, Cotesia glomerata (Hymenoptera: Braconidae).</title>
        <authorList>
            <person name="Pinto B.J."/>
            <person name="Weis J.J."/>
            <person name="Gamble T."/>
            <person name="Ode P.J."/>
            <person name="Paul R."/>
            <person name="Zaspel J.M."/>
        </authorList>
    </citation>
    <scope>NUCLEOTIDE SEQUENCE [LARGE SCALE GENOMIC DNA]</scope>
    <source>
        <tissue evidence="3">Whole</tissue>
    </source>
</reference>
<dbReference type="AlphaFoldDB" id="A0AAV7IJ54"/>
<dbReference type="Proteomes" id="UP000826195">
    <property type="component" value="Unassembled WGS sequence"/>
</dbReference>
<keyword evidence="2" id="KW-0040">ANK repeat</keyword>
<dbReference type="SUPFAM" id="SSF48403">
    <property type="entry name" value="Ankyrin repeat"/>
    <property type="match status" value="1"/>
</dbReference>
<organism evidence="3 4">
    <name type="scientific">Cotesia glomerata</name>
    <name type="common">Lepidopteran parasitic wasp</name>
    <name type="synonym">Apanteles glomeratus</name>
    <dbReference type="NCBI Taxonomy" id="32391"/>
    <lineage>
        <taxon>Eukaryota</taxon>
        <taxon>Metazoa</taxon>
        <taxon>Ecdysozoa</taxon>
        <taxon>Arthropoda</taxon>
        <taxon>Hexapoda</taxon>
        <taxon>Insecta</taxon>
        <taxon>Pterygota</taxon>
        <taxon>Neoptera</taxon>
        <taxon>Endopterygota</taxon>
        <taxon>Hymenoptera</taxon>
        <taxon>Apocrita</taxon>
        <taxon>Ichneumonoidea</taxon>
        <taxon>Braconidae</taxon>
        <taxon>Microgastrinae</taxon>
        <taxon>Cotesia</taxon>
    </lineage>
</organism>
<dbReference type="SMART" id="SM00248">
    <property type="entry name" value="ANK"/>
    <property type="match status" value="6"/>
</dbReference>
<proteinExistence type="predicted"/>
<gene>
    <name evidence="3" type="ORF">KQX54_004023</name>
</gene>
<name>A0AAV7IJ54_COTGL</name>
<dbReference type="InterPro" id="IPR002110">
    <property type="entry name" value="Ankyrin_rpt"/>
</dbReference>
<evidence type="ECO:0000313" key="4">
    <source>
        <dbReference type="Proteomes" id="UP000826195"/>
    </source>
</evidence>
<dbReference type="PANTHER" id="PTHR24198">
    <property type="entry name" value="ANKYRIN REPEAT AND PROTEIN KINASE DOMAIN-CONTAINING PROTEIN"/>
    <property type="match status" value="1"/>
</dbReference>
<comment type="caution">
    <text evidence="3">The sequence shown here is derived from an EMBL/GenBank/DDBJ whole genome shotgun (WGS) entry which is preliminary data.</text>
</comment>
<dbReference type="PANTHER" id="PTHR24198:SF165">
    <property type="entry name" value="ANKYRIN REPEAT-CONTAINING PROTEIN-RELATED"/>
    <property type="match status" value="1"/>
</dbReference>
<dbReference type="InterPro" id="IPR036770">
    <property type="entry name" value="Ankyrin_rpt-contain_sf"/>
</dbReference>
<dbReference type="Pfam" id="PF12796">
    <property type="entry name" value="Ank_2"/>
    <property type="match status" value="1"/>
</dbReference>
<dbReference type="Gene3D" id="1.25.40.20">
    <property type="entry name" value="Ankyrin repeat-containing domain"/>
    <property type="match status" value="2"/>
</dbReference>
<evidence type="ECO:0000256" key="1">
    <source>
        <dbReference type="ARBA" id="ARBA00022737"/>
    </source>
</evidence>
<evidence type="ECO:0000256" key="2">
    <source>
        <dbReference type="ARBA" id="ARBA00023043"/>
    </source>
</evidence>
<accession>A0AAV7IJ54</accession>
<keyword evidence="1" id="KW-0677">Repeat</keyword>
<sequence>MAAGTRQNGRRNFKLVWRVMAEISCYHSLLYDAIKVSHWITIRRLLERLDVNSVLTKTGPEAGFTALHLACLENNEPLVRFLIYDNNANVEVPADDGTLPIHLAGLLGRSKILLALFGASANIDAKFGREIFSKYAKKGRCFWSDDFGDEITLLTYAVINEKVRLAESLIGFEADVMVKSINNKTLLMYAIEDDNYKLAIEMIKACEDCDDLSLLDAVDNDGLRAIHYIEHREKYRDYRYDEYQLGFMRQKYSLVEKLIDLNVDINATANGNSDTLLLNMAAYRGCVPVVRTLMALYDASVETEALCYAAYPIEYPEKYCRWHDFLALDEDVERNRELCIEVIVKNFTNRRIFGLPVHPDELWYMDNLIAENPRVRNLVKSHEKVFINRFLKENFVHYGNESATVYDIAMMISDRRMLKRLVGNKEHIEAIKKAIGGVRDWYDSDSEDCDDDDDDYLLCLDLDPLPATYRGFTNMLMEIIGKAEKKSELLDMLSKIAHLKKAIPLPYEIILWAVDYLSNKDLEKFVNCFYS</sequence>